<evidence type="ECO:0000256" key="2">
    <source>
        <dbReference type="SAM" id="Phobius"/>
    </source>
</evidence>
<name>A0A0C9X4E1_9AGAR</name>
<proteinExistence type="predicted"/>
<sequence length="542" mass="59705">MFCAMPVLWWSVNFNVITSFVIFLFLVAPDLFLLLRVAIAKITGMVSDAMEVSQPDSRAPLLPLSVTQIHKRASTMNEKGLPFPGSDGQPKAVLKEWCREFKLPISGNITVLTERLREYSGDDERWKSLGPVKTRSHKGPRSNGKPKALKGSSDGSANRDGGSMGRLFPSSLLTKHNHRAGLQAENYIKRFPYKPPAQMVDDVGHLILAATSNARKEHVSVLGLVAQEGGQFGTSVSLAPSPFPSSIPATTSLLPPPIPAMTCLPRYSSTSFPASLEARACPGEVPIDCADTNVLTSSNSLTAATGSFLTMACHSSFVSDIEMPYSTPLDISLASPAIPSSSSTGFVEIRSLTLANGNVVTFTVKDVPEPAFIKVNKDIPLLASMWDDASPAWRGISVTVVLGHHIPLKLWPRLYRYWKPAVWRAKKGEWLKWKEYGLNFNQMFVYHRTCDRTQVVMSKDSSIARRYRQLLRPQEKHLTVGAINGLKKSSLLSVGTSFHNIKYLTIVMCVNASLMKGIDTLLVGMSECHMERDQHRCQLNYS</sequence>
<evidence type="ECO:0000313" key="4">
    <source>
        <dbReference type="Proteomes" id="UP000054477"/>
    </source>
</evidence>
<feature type="region of interest" description="Disordered" evidence="1">
    <location>
        <begin position="125"/>
        <end position="167"/>
    </location>
</feature>
<dbReference type="EMBL" id="KN838731">
    <property type="protein sequence ID" value="KIJ96168.1"/>
    <property type="molecule type" value="Genomic_DNA"/>
</dbReference>
<keyword evidence="4" id="KW-1185">Reference proteome</keyword>
<accession>A0A0C9X4E1</accession>
<reference evidence="3 4" key="1">
    <citation type="submission" date="2014-04" db="EMBL/GenBank/DDBJ databases">
        <authorList>
            <consortium name="DOE Joint Genome Institute"/>
            <person name="Kuo A."/>
            <person name="Kohler A."/>
            <person name="Nagy L.G."/>
            <person name="Floudas D."/>
            <person name="Copeland A."/>
            <person name="Barry K.W."/>
            <person name="Cichocki N."/>
            <person name="Veneault-Fourrey C."/>
            <person name="LaButti K."/>
            <person name="Lindquist E.A."/>
            <person name="Lipzen A."/>
            <person name="Lundell T."/>
            <person name="Morin E."/>
            <person name="Murat C."/>
            <person name="Sun H."/>
            <person name="Tunlid A."/>
            <person name="Henrissat B."/>
            <person name="Grigoriev I.V."/>
            <person name="Hibbett D.S."/>
            <person name="Martin F."/>
            <person name="Nordberg H.P."/>
            <person name="Cantor M.N."/>
            <person name="Hua S.X."/>
        </authorList>
    </citation>
    <scope>NUCLEOTIDE SEQUENCE [LARGE SCALE GENOMIC DNA]</scope>
    <source>
        <strain evidence="3 4">LaAM-08-1</strain>
    </source>
</reference>
<keyword evidence="2" id="KW-0812">Transmembrane</keyword>
<reference evidence="4" key="2">
    <citation type="submission" date="2015-01" db="EMBL/GenBank/DDBJ databases">
        <title>Evolutionary Origins and Diversification of the Mycorrhizal Mutualists.</title>
        <authorList>
            <consortium name="DOE Joint Genome Institute"/>
            <consortium name="Mycorrhizal Genomics Consortium"/>
            <person name="Kohler A."/>
            <person name="Kuo A."/>
            <person name="Nagy L.G."/>
            <person name="Floudas D."/>
            <person name="Copeland A."/>
            <person name="Barry K.W."/>
            <person name="Cichocki N."/>
            <person name="Veneault-Fourrey C."/>
            <person name="LaButti K."/>
            <person name="Lindquist E.A."/>
            <person name="Lipzen A."/>
            <person name="Lundell T."/>
            <person name="Morin E."/>
            <person name="Murat C."/>
            <person name="Riley R."/>
            <person name="Ohm R."/>
            <person name="Sun H."/>
            <person name="Tunlid A."/>
            <person name="Henrissat B."/>
            <person name="Grigoriev I.V."/>
            <person name="Hibbett D.S."/>
            <person name="Martin F."/>
        </authorList>
    </citation>
    <scope>NUCLEOTIDE SEQUENCE [LARGE SCALE GENOMIC DNA]</scope>
    <source>
        <strain evidence="4">LaAM-08-1</strain>
    </source>
</reference>
<dbReference type="OrthoDB" id="3049189at2759"/>
<dbReference type="AlphaFoldDB" id="A0A0C9X4E1"/>
<keyword evidence="2" id="KW-0472">Membrane</keyword>
<evidence type="ECO:0000313" key="3">
    <source>
        <dbReference type="EMBL" id="KIJ96168.1"/>
    </source>
</evidence>
<protein>
    <submittedName>
        <fullName evidence="3">Uncharacterized protein</fullName>
    </submittedName>
</protein>
<feature type="transmembrane region" description="Helical" evidence="2">
    <location>
        <begin position="12"/>
        <end position="35"/>
    </location>
</feature>
<evidence type="ECO:0000256" key="1">
    <source>
        <dbReference type="SAM" id="MobiDB-lite"/>
    </source>
</evidence>
<dbReference type="HOGENOM" id="CLU_502532_0_0_1"/>
<keyword evidence="2" id="KW-1133">Transmembrane helix</keyword>
<gene>
    <name evidence="3" type="ORF">K443DRAFT_134218</name>
</gene>
<dbReference type="Proteomes" id="UP000054477">
    <property type="component" value="Unassembled WGS sequence"/>
</dbReference>
<organism evidence="3 4">
    <name type="scientific">Laccaria amethystina LaAM-08-1</name>
    <dbReference type="NCBI Taxonomy" id="1095629"/>
    <lineage>
        <taxon>Eukaryota</taxon>
        <taxon>Fungi</taxon>
        <taxon>Dikarya</taxon>
        <taxon>Basidiomycota</taxon>
        <taxon>Agaricomycotina</taxon>
        <taxon>Agaricomycetes</taxon>
        <taxon>Agaricomycetidae</taxon>
        <taxon>Agaricales</taxon>
        <taxon>Agaricineae</taxon>
        <taxon>Hydnangiaceae</taxon>
        <taxon>Laccaria</taxon>
    </lineage>
</organism>